<keyword evidence="4" id="KW-1185">Reference proteome</keyword>
<evidence type="ECO:0000256" key="2">
    <source>
        <dbReference type="SAM" id="Phobius"/>
    </source>
</evidence>
<sequence>MEQAAAAASQKTMTMFMLFLIIFLLEYVVYKRNGLPGLVILNVILAQNTQSPSGIGGIVDEYSVFSGYGNEIRTEQLSNLKTVIQQKEEAQHQEEYLKKQAETLKQAAEIEKKLTEARNNLGNSHIPVNTFKREEKKASQSLDTKLGKLPAPTKEEINLLSQLSLTSEQFALLASQAQYLTHQEKEEILENFPSFSQDTKVQLINSGLNNLEINAQEKKAKFIQLNQTLYQEKQSFGLSIPEKENILRLLITSLDLSTEQRTSLENMGIRFFDASNWEVSNEQKNSLLGFGCAKIKLTEEQQENLLNTDQLRNFSLTEPQKDILQSLAPLTREDKYSPESLQLLRSLNLKPTTLNFLTNEEILPNPNLDFGETKSSYLPLKTKFLEGEQKVLEQKQRQEEKKLNQQEITDKK</sequence>
<comment type="caution">
    <text evidence="3">The sequence shown here is derived from an EMBL/GenBank/DDBJ whole genome shotgun (WGS) entry which is preliminary data.</text>
</comment>
<evidence type="ECO:0000313" key="3">
    <source>
        <dbReference type="EMBL" id="CAG8455354.1"/>
    </source>
</evidence>
<dbReference type="AlphaFoldDB" id="A0A9N8VNI2"/>
<accession>A0A9N8VNI2</accession>
<feature type="coiled-coil region" evidence="1">
    <location>
        <begin position="87"/>
        <end position="120"/>
    </location>
</feature>
<gene>
    <name evidence="3" type="ORF">AGERDE_LOCUS1964</name>
</gene>
<organism evidence="3 4">
    <name type="scientific">Ambispora gerdemannii</name>
    <dbReference type="NCBI Taxonomy" id="144530"/>
    <lineage>
        <taxon>Eukaryota</taxon>
        <taxon>Fungi</taxon>
        <taxon>Fungi incertae sedis</taxon>
        <taxon>Mucoromycota</taxon>
        <taxon>Glomeromycotina</taxon>
        <taxon>Glomeromycetes</taxon>
        <taxon>Archaeosporales</taxon>
        <taxon>Ambisporaceae</taxon>
        <taxon>Ambispora</taxon>
    </lineage>
</organism>
<proteinExistence type="predicted"/>
<keyword evidence="2" id="KW-1133">Transmembrane helix</keyword>
<evidence type="ECO:0000313" key="4">
    <source>
        <dbReference type="Proteomes" id="UP000789831"/>
    </source>
</evidence>
<protein>
    <submittedName>
        <fullName evidence="3">12946_t:CDS:1</fullName>
    </submittedName>
</protein>
<dbReference type="Proteomes" id="UP000789831">
    <property type="component" value="Unassembled WGS sequence"/>
</dbReference>
<keyword evidence="2" id="KW-0472">Membrane</keyword>
<keyword evidence="2" id="KW-0812">Transmembrane</keyword>
<name>A0A9N8VNI2_9GLOM</name>
<dbReference type="EMBL" id="CAJVPL010000151">
    <property type="protein sequence ID" value="CAG8455354.1"/>
    <property type="molecule type" value="Genomic_DNA"/>
</dbReference>
<keyword evidence="1" id="KW-0175">Coiled coil</keyword>
<evidence type="ECO:0000256" key="1">
    <source>
        <dbReference type="SAM" id="Coils"/>
    </source>
</evidence>
<reference evidence="3" key="1">
    <citation type="submission" date="2021-06" db="EMBL/GenBank/DDBJ databases">
        <authorList>
            <person name="Kallberg Y."/>
            <person name="Tangrot J."/>
            <person name="Rosling A."/>
        </authorList>
    </citation>
    <scope>NUCLEOTIDE SEQUENCE</scope>
    <source>
        <strain evidence="3">MT106</strain>
    </source>
</reference>
<dbReference type="OrthoDB" id="2445054at2759"/>
<feature type="transmembrane region" description="Helical" evidence="2">
    <location>
        <begin position="12"/>
        <end position="30"/>
    </location>
</feature>